<evidence type="ECO:0000313" key="8">
    <source>
        <dbReference type="Proteomes" id="UP000257144"/>
    </source>
</evidence>
<comment type="function">
    <text evidence="6">Part of the phosphoribosylformylglycinamidine synthase complex involved in the purines biosynthetic pathway. Catalyzes the ATP-dependent conversion of formylglycinamide ribonucleotide (FGAR) and glutamine to yield formylglycinamidine ribonucleotide (FGAM) and glutamate. The FGAM synthase complex is composed of three subunits. PurQ produces an ammonia molecule by converting glutamine to glutamate. PurL transfers the ammonia molecule to FGAR to form FGAM in an ATP-dependent manner. PurS interacts with PurQ and PurL and is thought to assist in the transfer of the ammonia molecule from PurQ to PurL.</text>
</comment>
<comment type="subunit">
    <text evidence="6">Part of the FGAM synthase complex composed of 1 PurL, 1 PurQ and 2 PurS subunits.</text>
</comment>
<keyword evidence="5 6" id="KW-0067">ATP-binding</keyword>
<dbReference type="GO" id="GO:0004642">
    <property type="term" value="F:phosphoribosylformylglycinamidine synthase activity"/>
    <property type="evidence" value="ECO:0007669"/>
    <property type="project" value="UniProtKB-UniRule"/>
</dbReference>
<dbReference type="InterPro" id="IPR003850">
    <property type="entry name" value="PurS"/>
</dbReference>
<dbReference type="GO" id="GO:0006189">
    <property type="term" value="P:'de novo' IMP biosynthetic process"/>
    <property type="evidence" value="ECO:0007669"/>
    <property type="project" value="UniProtKB-UniRule"/>
</dbReference>
<dbReference type="SUPFAM" id="SSF82697">
    <property type="entry name" value="PurS-like"/>
    <property type="match status" value="1"/>
</dbReference>
<keyword evidence="2 6" id="KW-0436">Ligase</keyword>
<comment type="pathway">
    <text evidence="6">Purine metabolism; IMP biosynthesis via de novo pathway; 5-amino-1-(5-phospho-D-ribosyl)imidazole from N(2)-formyl-N(1)-(5-phospho-D-ribosyl)glycinamide: step 1/2.</text>
</comment>
<dbReference type="Gene3D" id="3.30.1280.10">
    <property type="entry name" value="Phosphoribosylformylglycinamidine synthase subunit PurS"/>
    <property type="match status" value="1"/>
</dbReference>
<sequence>MVKVKVFVTLKESVLDPQGKAVSNALQSLGYDEIHDVRIGKYMELSVEPSGRDIETVVREACEKLLSNPVIEDFRYEIEEAVIR</sequence>
<keyword evidence="8" id="KW-1185">Reference proteome</keyword>
<evidence type="ECO:0000256" key="4">
    <source>
        <dbReference type="ARBA" id="ARBA00022755"/>
    </source>
</evidence>
<dbReference type="InterPro" id="IPR036604">
    <property type="entry name" value="PurS-like_sf"/>
</dbReference>
<keyword evidence="1 6" id="KW-0963">Cytoplasm</keyword>
<gene>
    <name evidence="6" type="primary">purS</name>
    <name evidence="7" type="ORF">DRW41_22140</name>
</gene>
<dbReference type="Pfam" id="PF02700">
    <property type="entry name" value="PurS"/>
    <property type="match status" value="1"/>
</dbReference>
<dbReference type="NCBIfam" id="TIGR00302">
    <property type="entry name" value="phosphoribosylformylglycinamidine synthase subunit PurS"/>
    <property type="match status" value="1"/>
</dbReference>
<dbReference type="EMBL" id="QNQT01000021">
    <property type="protein sequence ID" value="RDU34674.1"/>
    <property type="molecule type" value="Genomic_DNA"/>
</dbReference>
<comment type="similarity">
    <text evidence="6">Belongs to the PurS family.</text>
</comment>
<evidence type="ECO:0000256" key="6">
    <source>
        <dbReference type="HAMAP-Rule" id="MF_01926"/>
    </source>
</evidence>
<proteinExistence type="inferred from homology"/>
<dbReference type="GO" id="GO:0005737">
    <property type="term" value="C:cytoplasm"/>
    <property type="evidence" value="ECO:0007669"/>
    <property type="project" value="UniProtKB-SubCell"/>
</dbReference>
<keyword evidence="3 6" id="KW-0547">Nucleotide-binding</keyword>
<accession>A0A3D8GJP0</accession>
<dbReference type="RefSeq" id="WP_115454184.1">
    <property type="nucleotide sequence ID" value="NZ_QNQT01000021.1"/>
</dbReference>
<dbReference type="PANTHER" id="PTHR34696">
    <property type="entry name" value="PHOSPHORIBOSYLFORMYLGLYCINAMIDINE SYNTHASE SUBUNIT PURS"/>
    <property type="match status" value="1"/>
</dbReference>
<keyword evidence="4 6" id="KW-0658">Purine biosynthesis</keyword>
<dbReference type="PANTHER" id="PTHR34696:SF1">
    <property type="entry name" value="PHOSPHORIBOSYLFORMYLGLYCINAMIDINE SYNTHASE SUBUNIT PURS"/>
    <property type="match status" value="1"/>
</dbReference>
<comment type="subcellular location">
    <subcellularLocation>
        <location evidence="6">Cytoplasm</location>
    </subcellularLocation>
</comment>
<evidence type="ECO:0000256" key="1">
    <source>
        <dbReference type="ARBA" id="ARBA00022490"/>
    </source>
</evidence>
<evidence type="ECO:0000256" key="5">
    <source>
        <dbReference type="ARBA" id="ARBA00022840"/>
    </source>
</evidence>
<name>A0A3D8GJP0_9BACI</name>
<dbReference type="UniPathway" id="UPA00074">
    <property type="reaction ID" value="UER00128"/>
</dbReference>
<dbReference type="HAMAP" id="MF_01926">
    <property type="entry name" value="PurS"/>
    <property type="match status" value="1"/>
</dbReference>
<evidence type="ECO:0000256" key="2">
    <source>
        <dbReference type="ARBA" id="ARBA00022598"/>
    </source>
</evidence>
<reference evidence="7 8" key="1">
    <citation type="submission" date="2018-07" db="EMBL/GenBank/DDBJ databases">
        <title>Bacillus sp. YLB-04 draft genome sequence.</title>
        <authorList>
            <person name="Yu L."/>
            <person name="Tang X."/>
        </authorList>
    </citation>
    <scope>NUCLEOTIDE SEQUENCE [LARGE SCALE GENOMIC DNA]</scope>
    <source>
        <strain evidence="7 8">YLB-04</strain>
    </source>
</reference>
<dbReference type="GO" id="GO:0005524">
    <property type="term" value="F:ATP binding"/>
    <property type="evidence" value="ECO:0007669"/>
    <property type="project" value="UniProtKB-UniRule"/>
</dbReference>
<organism evidence="7 8">
    <name type="scientific">Neobacillus piezotolerans</name>
    <dbReference type="NCBI Taxonomy" id="2259171"/>
    <lineage>
        <taxon>Bacteria</taxon>
        <taxon>Bacillati</taxon>
        <taxon>Bacillota</taxon>
        <taxon>Bacilli</taxon>
        <taxon>Bacillales</taxon>
        <taxon>Bacillaceae</taxon>
        <taxon>Neobacillus</taxon>
    </lineage>
</organism>
<dbReference type="EC" id="6.3.5.3" evidence="6"/>
<dbReference type="OrthoDB" id="9799101at2"/>
<dbReference type="AlphaFoldDB" id="A0A3D8GJP0"/>
<protein>
    <recommendedName>
        <fullName evidence="6">Phosphoribosylformylglycinamidine synthase subunit PurS</fullName>
        <shortName evidence="6">FGAM synthase</shortName>
        <ecNumber evidence="6">6.3.5.3</ecNumber>
    </recommendedName>
    <alternativeName>
        <fullName evidence="6">Formylglycinamide ribonucleotide amidotransferase subunit III</fullName>
        <shortName evidence="6">FGAR amidotransferase III</shortName>
        <shortName evidence="6">FGAR-AT III</shortName>
    </alternativeName>
    <alternativeName>
        <fullName evidence="6">Phosphoribosylformylglycinamidine synthase subunit III</fullName>
    </alternativeName>
</protein>
<evidence type="ECO:0000313" key="7">
    <source>
        <dbReference type="EMBL" id="RDU34674.1"/>
    </source>
</evidence>
<dbReference type="NCBIfam" id="NF004630">
    <property type="entry name" value="PRK05974.1"/>
    <property type="match status" value="1"/>
</dbReference>
<evidence type="ECO:0000256" key="3">
    <source>
        <dbReference type="ARBA" id="ARBA00022741"/>
    </source>
</evidence>
<comment type="catalytic activity">
    <reaction evidence="6">
        <text>N(2)-formyl-N(1)-(5-phospho-beta-D-ribosyl)glycinamide + L-glutamine + ATP + H2O = 2-formamido-N(1)-(5-O-phospho-beta-D-ribosyl)acetamidine + L-glutamate + ADP + phosphate + H(+)</text>
        <dbReference type="Rhea" id="RHEA:17129"/>
        <dbReference type="ChEBI" id="CHEBI:15377"/>
        <dbReference type="ChEBI" id="CHEBI:15378"/>
        <dbReference type="ChEBI" id="CHEBI:29985"/>
        <dbReference type="ChEBI" id="CHEBI:30616"/>
        <dbReference type="ChEBI" id="CHEBI:43474"/>
        <dbReference type="ChEBI" id="CHEBI:58359"/>
        <dbReference type="ChEBI" id="CHEBI:147286"/>
        <dbReference type="ChEBI" id="CHEBI:147287"/>
        <dbReference type="ChEBI" id="CHEBI:456216"/>
        <dbReference type="EC" id="6.3.5.3"/>
    </reaction>
</comment>
<comment type="caution">
    <text evidence="7">The sequence shown here is derived from an EMBL/GenBank/DDBJ whole genome shotgun (WGS) entry which is preliminary data.</text>
</comment>
<dbReference type="Proteomes" id="UP000257144">
    <property type="component" value="Unassembled WGS sequence"/>
</dbReference>